<dbReference type="CDD" id="cd00024">
    <property type="entry name" value="CD_CSD"/>
    <property type="match status" value="1"/>
</dbReference>
<dbReference type="GO" id="GO:0005850">
    <property type="term" value="C:eukaryotic translation initiation factor 2 complex"/>
    <property type="evidence" value="ECO:0007669"/>
    <property type="project" value="TreeGrafter"/>
</dbReference>
<dbReference type="SMART" id="SM00317">
    <property type="entry name" value="SET"/>
    <property type="match status" value="1"/>
</dbReference>
<dbReference type="GO" id="GO:0005829">
    <property type="term" value="C:cytosol"/>
    <property type="evidence" value="ECO:0007669"/>
    <property type="project" value="TreeGrafter"/>
</dbReference>
<dbReference type="InterPro" id="IPR016197">
    <property type="entry name" value="Chromo-like_dom_sf"/>
</dbReference>
<dbReference type="GO" id="GO:0003743">
    <property type="term" value="F:translation initiation factor activity"/>
    <property type="evidence" value="ECO:0007669"/>
    <property type="project" value="UniProtKB-KW"/>
</dbReference>
<evidence type="ECO:0000259" key="18">
    <source>
        <dbReference type="PROSITE" id="PS50280"/>
    </source>
</evidence>
<dbReference type="InterPro" id="IPR009000">
    <property type="entry name" value="Transl_B-barrel_sf"/>
</dbReference>
<dbReference type="PROSITE" id="PS50867">
    <property type="entry name" value="PRE_SET"/>
    <property type="match status" value="1"/>
</dbReference>
<evidence type="ECO:0000256" key="11">
    <source>
        <dbReference type="ARBA" id="ARBA00022801"/>
    </source>
</evidence>
<keyword evidence="21" id="KW-1185">Reference proteome</keyword>
<evidence type="ECO:0000256" key="5">
    <source>
        <dbReference type="ARBA" id="ARBA00011986"/>
    </source>
</evidence>
<dbReference type="InterPro" id="IPR009001">
    <property type="entry name" value="Transl_elong_EF1A/Init_IF2_C"/>
</dbReference>
<dbReference type="CDD" id="cd15490">
    <property type="entry name" value="eIF2_gamma_III"/>
    <property type="match status" value="1"/>
</dbReference>
<evidence type="ECO:0000256" key="3">
    <source>
        <dbReference type="ARBA" id="ARBA00004584"/>
    </source>
</evidence>
<dbReference type="OrthoDB" id="1045173at2759"/>
<dbReference type="GeneID" id="112903912"/>
<dbReference type="Pfam" id="PF00856">
    <property type="entry name" value="SET"/>
    <property type="match status" value="1"/>
</dbReference>
<keyword evidence="8" id="KW-0489">Methyltransferase</keyword>
<dbReference type="InterPro" id="IPR007728">
    <property type="entry name" value="Pre-SET_dom"/>
</dbReference>
<feature type="domain" description="SET" evidence="18">
    <location>
        <begin position="396"/>
        <end position="521"/>
    </location>
</feature>
<dbReference type="InterPro" id="IPR050543">
    <property type="entry name" value="eIF2G"/>
</dbReference>
<comment type="subcellular location">
    <subcellularLocation>
        <location evidence="3">Chromosome</location>
        <location evidence="3">Centromere</location>
    </subcellularLocation>
    <subcellularLocation>
        <location evidence="2">Cytoplasm</location>
    </subcellularLocation>
    <subcellularLocation>
        <location evidence="1">Nucleus</location>
    </subcellularLocation>
</comment>
<dbReference type="NCBIfam" id="NF003077">
    <property type="entry name" value="PRK04000.1"/>
    <property type="match status" value="1"/>
</dbReference>
<dbReference type="GO" id="GO:0001731">
    <property type="term" value="P:formation of translation preinitiation complex"/>
    <property type="evidence" value="ECO:0007669"/>
    <property type="project" value="TreeGrafter"/>
</dbReference>
<evidence type="ECO:0000256" key="15">
    <source>
        <dbReference type="ARBA" id="ARBA00023328"/>
    </source>
</evidence>
<dbReference type="PROSITE" id="PS50013">
    <property type="entry name" value="CHROMO_2"/>
    <property type="match status" value="1"/>
</dbReference>
<dbReference type="SUPFAM" id="SSF50447">
    <property type="entry name" value="Translation proteins"/>
    <property type="match status" value="1"/>
</dbReference>
<dbReference type="SUPFAM" id="SSF54160">
    <property type="entry name" value="Chromo domain-like"/>
    <property type="match status" value="1"/>
</dbReference>
<evidence type="ECO:0000259" key="19">
    <source>
        <dbReference type="PROSITE" id="PS50867"/>
    </source>
</evidence>
<dbReference type="SUPFAM" id="SSF50465">
    <property type="entry name" value="EF-Tu/eEF-1alpha/eIF2-gamma C-terminal domain"/>
    <property type="match status" value="1"/>
</dbReference>
<keyword evidence="15" id="KW-0137">Centromere</keyword>
<dbReference type="Pfam" id="PF00385">
    <property type="entry name" value="Chromo"/>
    <property type="match status" value="1"/>
</dbReference>
<comment type="catalytic activity">
    <reaction evidence="16">
        <text>GTP + H2O = GDP + phosphate + H(+)</text>
        <dbReference type="Rhea" id="RHEA:19669"/>
        <dbReference type="ChEBI" id="CHEBI:15377"/>
        <dbReference type="ChEBI" id="CHEBI:15378"/>
        <dbReference type="ChEBI" id="CHEBI:37565"/>
        <dbReference type="ChEBI" id="CHEBI:43474"/>
        <dbReference type="ChEBI" id="CHEBI:58189"/>
        <dbReference type="EC" id="3.6.5.3"/>
    </reaction>
</comment>
<dbReference type="GO" id="GO:0005634">
    <property type="term" value="C:nucleus"/>
    <property type="evidence" value="ECO:0007669"/>
    <property type="project" value="UniProtKB-SubCell"/>
</dbReference>
<keyword evidence="10" id="KW-0547">Nucleotide-binding</keyword>
<keyword evidence="13" id="KW-0342">GTP-binding</keyword>
<dbReference type="SMART" id="SM00298">
    <property type="entry name" value="CHROMO"/>
    <property type="match status" value="1"/>
</dbReference>
<dbReference type="KEGG" id="apln:112903912"/>
<dbReference type="CDD" id="cd01888">
    <property type="entry name" value="eIF2_gamma"/>
    <property type="match status" value="1"/>
</dbReference>
<protein>
    <recommendedName>
        <fullName evidence="5">protein-synthesizing GTPase</fullName>
        <ecNumber evidence="5">3.6.5.3</ecNumber>
    </recommendedName>
</protein>
<evidence type="ECO:0000313" key="22">
    <source>
        <dbReference type="RefSeq" id="XP_025829058.1"/>
    </source>
</evidence>
<dbReference type="InterPro" id="IPR001214">
    <property type="entry name" value="SET_dom"/>
</dbReference>
<evidence type="ECO:0000256" key="12">
    <source>
        <dbReference type="ARBA" id="ARBA00022917"/>
    </source>
</evidence>
<dbReference type="Pfam" id="PF09173">
    <property type="entry name" value="eIF2_C"/>
    <property type="match status" value="1"/>
</dbReference>
<dbReference type="GO" id="GO:0000049">
    <property type="term" value="F:tRNA binding"/>
    <property type="evidence" value="ECO:0007669"/>
    <property type="project" value="InterPro"/>
</dbReference>
<name>A0A7F5R265_AGRPL</name>
<dbReference type="SMART" id="SM00468">
    <property type="entry name" value="PreSET"/>
    <property type="match status" value="1"/>
</dbReference>
<evidence type="ECO:0000259" key="17">
    <source>
        <dbReference type="PROSITE" id="PS50013"/>
    </source>
</evidence>
<dbReference type="PANTHER" id="PTHR42854">
    <property type="entry name" value="EUKARYOTIC TRANSLATION INITIATION FACTOR 2 SUBUNIT 3 FAMILY MEMBER"/>
    <property type="match status" value="1"/>
</dbReference>
<dbReference type="InterPro" id="IPR023779">
    <property type="entry name" value="Chromodomain_CS"/>
</dbReference>
<organism evidence="21 22">
    <name type="scientific">Agrilus planipennis</name>
    <name type="common">Emerald ash borer</name>
    <name type="synonym">Agrilus marcopoli</name>
    <dbReference type="NCBI Taxonomy" id="224129"/>
    <lineage>
        <taxon>Eukaryota</taxon>
        <taxon>Metazoa</taxon>
        <taxon>Ecdysozoa</taxon>
        <taxon>Arthropoda</taxon>
        <taxon>Hexapoda</taxon>
        <taxon>Insecta</taxon>
        <taxon>Pterygota</taxon>
        <taxon>Neoptera</taxon>
        <taxon>Endopterygota</taxon>
        <taxon>Coleoptera</taxon>
        <taxon>Polyphaga</taxon>
        <taxon>Elateriformia</taxon>
        <taxon>Buprestoidea</taxon>
        <taxon>Buprestidae</taxon>
        <taxon>Agrilinae</taxon>
        <taxon>Agrilus</taxon>
    </lineage>
</organism>
<dbReference type="InterPro" id="IPR046341">
    <property type="entry name" value="SET_dom_sf"/>
</dbReference>
<dbReference type="InterPro" id="IPR015256">
    <property type="entry name" value="eIF2g_C"/>
</dbReference>
<dbReference type="Gene3D" id="2.40.30.10">
    <property type="entry name" value="Translation factors"/>
    <property type="match status" value="2"/>
</dbReference>
<dbReference type="InterPro" id="IPR027417">
    <property type="entry name" value="P-loop_NTPase"/>
</dbReference>
<keyword evidence="8" id="KW-0808">Transferase</keyword>
<dbReference type="SUPFAM" id="SSF52540">
    <property type="entry name" value="P-loop containing nucleoside triphosphate hydrolases"/>
    <property type="match status" value="2"/>
</dbReference>
<evidence type="ECO:0000256" key="1">
    <source>
        <dbReference type="ARBA" id="ARBA00004123"/>
    </source>
</evidence>
<dbReference type="AlphaFoldDB" id="A0A7F5R265"/>
<dbReference type="Pfam" id="PF03144">
    <property type="entry name" value="GTP_EFTU_D2"/>
    <property type="match status" value="1"/>
</dbReference>
<keyword evidence="11" id="KW-0378">Hydrolase</keyword>
<sequence>MASSEGIGVTTGQPNLHKQDLSKLDVTKLTALSPEVISRQATINIGTIGHVAHGKSTVVKAISGVQTVRFKNELERNITIKLEKLQFDVNGKPIIPEGILKRKINEKDKTIPSKKNHFTEPKTKVKVKRKHQAIDQEIYSKEYIVEQILAHKYENGTHMFLVKWKGWSEKNNTWEPLHHLERCPSVLGNFITDMLGNQALKSLCKMLKVSNNFPEKILESLIPSEGFSALPKKLSIQRELLTVLSACPKEKHTKKLKRGKEALLIYFLHLKREIQLNRLAIWEQEMNKVACENAVIKVENNVDLEGPPIDFVYINNYRPTDGIVIPDNPPIGCGCSKCSNKEKHCCGMFQQQTYRFPYNSKGRINLPKGTPIYECNKSCKCGHDCRNRVVQRGRNVPLCIYRTSNGCGWGVKCLRRIYTGEYVCEYVGEIISHEEAERRGALYDSQGRTYLFDLDFNSNDNPYTVDAARFGNVSHFINHSCDPNLSVWAVWVNCLDPNIPKLALFATREIAKGEELTFDYMSNDKSMKRLELPKNEKKKHRSVCKCGANNWYANAKIYKCDHPKCPRPTCYMSGGSSKDDSFPCTRPTCAGRMQLIRHVSFVDCPGHDILMATMLNGAAVMDAALLLIAGNESCPQPQTSEHLAAIEIMKLKNILILQNKIDLVKEGQAKEQHEQIVKFVQGTVAEGAPVIPISAQLKYNIEVLCEYICKKIPIPVRDFTSEPRLIVIRSFDVNKPGCEVDDLKGGVAGGSILRGVLRVGQEIEVRPGLVSKDSDGRLTCRPIFSRIVSLYTEQNELQFAVPGGLIGVGTKIEPTLCRADRLVGQVLGAVGALPSIFIELEVSYYLLKRLLGVRTEGDKKAAKVQKLTKNEVLLVNIGSLSTGGRVLATKADLVKIALTNPVCTEIDEKIIMRYSLRRTKTSYF</sequence>
<dbReference type="GO" id="GO:0005525">
    <property type="term" value="F:GTP binding"/>
    <property type="evidence" value="ECO:0007669"/>
    <property type="project" value="UniProtKB-KW"/>
</dbReference>
<evidence type="ECO:0000256" key="8">
    <source>
        <dbReference type="ARBA" id="ARBA00022603"/>
    </source>
</evidence>
<feature type="domain" description="Chromo" evidence="17">
    <location>
        <begin position="143"/>
        <end position="190"/>
    </location>
</feature>
<keyword evidence="12" id="KW-0648">Protein biosynthesis</keyword>
<dbReference type="InterPro" id="IPR000953">
    <property type="entry name" value="Chromo/chromo_shadow_dom"/>
</dbReference>
<dbReference type="GO" id="GO:0008170">
    <property type="term" value="F:N-methyltransferase activity"/>
    <property type="evidence" value="ECO:0007669"/>
    <property type="project" value="UniProtKB-ARBA"/>
</dbReference>
<dbReference type="PROSITE" id="PS51722">
    <property type="entry name" value="G_TR_2"/>
    <property type="match status" value="1"/>
</dbReference>
<evidence type="ECO:0000256" key="13">
    <source>
        <dbReference type="ARBA" id="ARBA00023134"/>
    </source>
</evidence>
<dbReference type="InterPro" id="IPR000795">
    <property type="entry name" value="T_Tr_GTP-bd_dom"/>
</dbReference>
<dbReference type="GO" id="GO:0003924">
    <property type="term" value="F:GTPase activity"/>
    <property type="evidence" value="ECO:0007669"/>
    <property type="project" value="InterPro"/>
</dbReference>
<evidence type="ECO:0000256" key="2">
    <source>
        <dbReference type="ARBA" id="ARBA00004496"/>
    </source>
</evidence>
<dbReference type="Pfam" id="PF05033">
    <property type="entry name" value="Pre-SET"/>
    <property type="match status" value="1"/>
</dbReference>
<dbReference type="SUPFAM" id="SSF82199">
    <property type="entry name" value="SET domain"/>
    <property type="match status" value="1"/>
</dbReference>
<dbReference type="FunFam" id="2.40.30.10:FF:000009">
    <property type="entry name" value="Eukaryotic translation initiation factor 2 subunit gamma"/>
    <property type="match status" value="1"/>
</dbReference>
<gene>
    <name evidence="22" type="primary">LOC112903912</name>
</gene>
<dbReference type="Gene3D" id="3.40.50.300">
    <property type="entry name" value="P-loop containing nucleotide triphosphate hydrolases"/>
    <property type="match status" value="2"/>
</dbReference>
<dbReference type="PROSITE" id="PS50280">
    <property type="entry name" value="SET"/>
    <property type="match status" value="1"/>
</dbReference>
<keyword evidence="14" id="KW-0539">Nucleus</keyword>
<dbReference type="InterPro" id="IPR044128">
    <property type="entry name" value="eIF2g_GTP-bd"/>
</dbReference>
<evidence type="ECO:0000256" key="10">
    <source>
        <dbReference type="ARBA" id="ARBA00022741"/>
    </source>
</evidence>
<dbReference type="Gene3D" id="2.170.270.10">
    <property type="entry name" value="SET domain"/>
    <property type="match status" value="1"/>
</dbReference>
<dbReference type="InParanoid" id="A0A7F5R265"/>
<dbReference type="RefSeq" id="XP_025829058.1">
    <property type="nucleotide sequence ID" value="XM_025973273.1"/>
</dbReference>
<dbReference type="GO" id="GO:0000775">
    <property type="term" value="C:chromosome, centromeric region"/>
    <property type="evidence" value="ECO:0007669"/>
    <property type="project" value="UniProtKB-SubCell"/>
</dbReference>
<dbReference type="CDD" id="cd03688">
    <property type="entry name" value="eIF2_gamma_II"/>
    <property type="match status" value="1"/>
</dbReference>
<dbReference type="EC" id="3.6.5.3" evidence="5"/>
<dbReference type="InterPro" id="IPR044127">
    <property type="entry name" value="eIF2g_dom_2"/>
</dbReference>
<keyword evidence="6" id="KW-0158">Chromosome</keyword>
<evidence type="ECO:0000313" key="21">
    <source>
        <dbReference type="Proteomes" id="UP000192223"/>
    </source>
</evidence>
<evidence type="ECO:0000256" key="14">
    <source>
        <dbReference type="ARBA" id="ARBA00023242"/>
    </source>
</evidence>
<feature type="domain" description="Pre-SET" evidence="19">
    <location>
        <begin position="331"/>
        <end position="393"/>
    </location>
</feature>
<evidence type="ECO:0000256" key="7">
    <source>
        <dbReference type="ARBA" id="ARBA00022540"/>
    </source>
</evidence>
<dbReference type="GO" id="GO:0008757">
    <property type="term" value="F:S-adenosylmethionine-dependent methyltransferase activity"/>
    <property type="evidence" value="ECO:0007669"/>
    <property type="project" value="UniProtKB-ARBA"/>
</dbReference>
<proteinExistence type="inferred from homology"/>
<dbReference type="Proteomes" id="UP000192223">
    <property type="component" value="Unplaced"/>
</dbReference>
<dbReference type="GO" id="GO:0032259">
    <property type="term" value="P:methylation"/>
    <property type="evidence" value="ECO:0007669"/>
    <property type="project" value="UniProtKB-KW"/>
</dbReference>
<dbReference type="Gene3D" id="2.40.50.40">
    <property type="match status" value="1"/>
</dbReference>
<evidence type="ECO:0000256" key="6">
    <source>
        <dbReference type="ARBA" id="ARBA00022454"/>
    </source>
</evidence>
<dbReference type="FunCoup" id="A0A7F5R265">
    <property type="interactions" value="1500"/>
</dbReference>
<reference evidence="22" key="1">
    <citation type="submission" date="2025-08" db="UniProtKB">
        <authorList>
            <consortium name="RefSeq"/>
        </authorList>
    </citation>
    <scope>IDENTIFICATION</scope>
    <source>
        <tissue evidence="22">Entire body</tissue>
    </source>
</reference>
<dbReference type="InterPro" id="IPR023780">
    <property type="entry name" value="Chromo_domain"/>
</dbReference>
<evidence type="ECO:0000256" key="16">
    <source>
        <dbReference type="ARBA" id="ARBA00048107"/>
    </source>
</evidence>
<evidence type="ECO:0000256" key="9">
    <source>
        <dbReference type="ARBA" id="ARBA00022691"/>
    </source>
</evidence>
<dbReference type="PANTHER" id="PTHR42854:SF3">
    <property type="entry name" value="EUKARYOTIC TRANSLATION INITIATION FACTOR 2 SUBUNIT 3-RELATED"/>
    <property type="match status" value="1"/>
</dbReference>
<dbReference type="CDD" id="cd10542">
    <property type="entry name" value="SET_SUV39H"/>
    <property type="match status" value="1"/>
</dbReference>
<dbReference type="InterPro" id="IPR004161">
    <property type="entry name" value="EFTu-like_2"/>
</dbReference>
<dbReference type="FunFam" id="3.40.50.300:FF:000065">
    <property type="entry name" value="Eukaryotic translation initiation factor 2 subunit gamma"/>
    <property type="match status" value="1"/>
</dbReference>
<accession>A0A7F5R265</accession>
<keyword evidence="7" id="KW-0396">Initiation factor</keyword>
<feature type="domain" description="Tr-type G" evidence="20">
    <location>
        <begin position="597"/>
        <end position="716"/>
    </location>
</feature>
<keyword evidence="9" id="KW-0949">S-adenosyl-L-methionine</keyword>
<evidence type="ECO:0000259" key="20">
    <source>
        <dbReference type="PROSITE" id="PS51722"/>
    </source>
</evidence>
<dbReference type="GO" id="GO:0008270">
    <property type="term" value="F:zinc ion binding"/>
    <property type="evidence" value="ECO:0007669"/>
    <property type="project" value="InterPro"/>
</dbReference>
<evidence type="ECO:0000256" key="4">
    <source>
        <dbReference type="ARBA" id="ARBA00007249"/>
    </source>
</evidence>
<dbReference type="Pfam" id="PF00009">
    <property type="entry name" value="GTP_EFTU"/>
    <property type="match status" value="1"/>
</dbReference>
<dbReference type="GO" id="GO:0042054">
    <property type="term" value="F:histone methyltransferase activity"/>
    <property type="evidence" value="ECO:0007669"/>
    <property type="project" value="InterPro"/>
</dbReference>
<comment type="similarity">
    <text evidence="4">Belongs to the TRAFAC class translation factor GTPase superfamily. Classic translation factor GTPase family. EF-Tu/EF-1A subfamily.</text>
</comment>
<dbReference type="PROSITE" id="PS00598">
    <property type="entry name" value="CHROMO_1"/>
    <property type="match status" value="1"/>
</dbReference>